<feature type="coiled-coil region" evidence="7">
    <location>
        <begin position="742"/>
        <end position="803"/>
    </location>
</feature>
<dbReference type="CDD" id="cd03278">
    <property type="entry name" value="ABC_SMC_barmotin"/>
    <property type="match status" value="1"/>
</dbReference>
<dbReference type="GO" id="GO:0030261">
    <property type="term" value="P:chromosome condensation"/>
    <property type="evidence" value="ECO:0007669"/>
    <property type="project" value="InterPro"/>
</dbReference>
<dbReference type="AlphaFoldDB" id="A0A154WG44"/>
<dbReference type="InterPro" id="IPR010935">
    <property type="entry name" value="SMC_hinge"/>
</dbReference>
<feature type="binding site" evidence="7">
    <location>
        <begin position="32"/>
        <end position="39"/>
    </location>
    <ligand>
        <name>ATP</name>
        <dbReference type="ChEBI" id="CHEBI:30616"/>
    </ligand>
</feature>
<dbReference type="PIRSF" id="PIRSF005719">
    <property type="entry name" value="SMC"/>
    <property type="match status" value="1"/>
</dbReference>
<keyword evidence="4 7" id="KW-0067">ATP-binding</keyword>
<dbReference type="EMBL" id="LPXN01000022">
    <property type="protein sequence ID" value="KZD12494.1"/>
    <property type="molecule type" value="Genomic_DNA"/>
</dbReference>
<name>A0A154WG44_9PROT</name>
<evidence type="ECO:0000313" key="10">
    <source>
        <dbReference type="EMBL" id="KZD12494.1"/>
    </source>
</evidence>
<feature type="region of interest" description="Disordered" evidence="8">
    <location>
        <begin position="477"/>
        <end position="499"/>
    </location>
</feature>
<evidence type="ECO:0000259" key="9">
    <source>
        <dbReference type="SMART" id="SM00968"/>
    </source>
</evidence>
<evidence type="ECO:0000256" key="3">
    <source>
        <dbReference type="ARBA" id="ARBA00022741"/>
    </source>
</evidence>
<evidence type="ECO:0000256" key="4">
    <source>
        <dbReference type="ARBA" id="ARBA00022840"/>
    </source>
</evidence>
<dbReference type="GO" id="GO:0005737">
    <property type="term" value="C:cytoplasm"/>
    <property type="evidence" value="ECO:0007669"/>
    <property type="project" value="UniProtKB-SubCell"/>
</dbReference>
<evidence type="ECO:0000256" key="2">
    <source>
        <dbReference type="ARBA" id="ARBA00022490"/>
    </source>
</evidence>
<dbReference type="Gene3D" id="3.40.50.300">
    <property type="entry name" value="P-loop containing nucleotide triphosphate hydrolases"/>
    <property type="match status" value="2"/>
</dbReference>
<accession>A0A154WG44</accession>
<comment type="function">
    <text evidence="7">Required for chromosome condensation and partitioning.</text>
</comment>
<dbReference type="GO" id="GO:0007062">
    <property type="term" value="P:sister chromatid cohesion"/>
    <property type="evidence" value="ECO:0007669"/>
    <property type="project" value="InterPro"/>
</dbReference>
<dbReference type="InterPro" id="IPR003395">
    <property type="entry name" value="RecF/RecN/SMC_N"/>
</dbReference>
<dbReference type="SUPFAM" id="SSF52540">
    <property type="entry name" value="P-loop containing nucleoside triphosphate hydrolases"/>
    <property type="match status" value="1"/>
</dbReference>
<sequence length="1180" mass="127829">MQFRKIRLTGFKSFVDPTELIIEPGLTGIVGPNGCGKSNLVEAIRWVMGETSAKQMRGGEMNDVIFGGTSNKPARNIAEVGVLMDNSARRAPVGFNEHLELEITRRIERDKGSAYRVNGKEVRARDVQLLFADASTGARSPGLVSQGRIGSIINAKPSDRRMLLEEAAGIIGLHSRRHEAELRLRAAEGNLARLDDVLKTMDAQLQGLKRQGKQASRYRNLSDHIRRAEAILLHLRWQKALAEREAVEARLREAERQVAALTTQVSEATTLAGKTQEALPALRLAEAEAGAQFQHLTIAKTELDAEERRVVEAKAQAEQRLKQLDADAGRESALAKDAAAAIDRLAAEAGGLEDARAGETDALAEAQKRLDSAFADAEEVETALTTLTQAIAGDEARKVQQERQLANLEERIGRLARQAEEIEAQRRRLAAESDIEAEAAQLAAALAAAETALAEARAAVEQAEAGVAAAQSAAAERQTQNARLHQAEREARTLRQQAEQAAGKLRAEIAGLREVLTDKAGEKAPVLGQLAAAPGYEAALGAALGEDLEAALGGAAPRRWEDMPPLADAPALPAGIQPLSAYVTAPPALARRLAQIGVVESAEQALALRDGLKAGQRLVDRQGALWRWDGFTVAAGAPSAAAARLRQKNRLTALEAEMAAAEAERERVTALHADAEKAVQAGQEQERAARAAEQTARQAEQGARQAERGCFSRLSQARDAESRLAQKRAALGSRQAVLVASAERLQAEQVEATQQRDAAKAGLADIPDLAARKEEANAQRALLAEKRSAVVEARSRHDTLKREAETRRQRLAAIADERRSWDSRAGGAAQRIAEIEARRAEEQTAIEGYAKRPAEIAELRDKLVRGIADADARRKEAAKLLAEAESGASEAQRLLRTVEAGLAEAREDRVRAEAAVEQATQARQVLIDRVRERLDCRPDQALAMANVDIAETLPAEAEIEQRLDRLMRERDGMGPVNLRAEHEAGEVEQQIDTMQQERSDLTQAIARLRQGIAALNKEGRERLLASFGKVNASFEELFVRLFGGGRAYLELIESDDPLEAGLQIMASPPGKKLQALSLLSGGEQALTALALIFAVFLTNPSPICVLDEVDAPLDDSNVDRFCLLLEHIAKETGTRFLVVTHHRMTMARMDRLFGVTMAERGISQLVSVDLTGVERLRAIA</sequence>
<keyword evidence="2 7" id="KW-0963">Cytoplasm</keyword>
<dbReference type="HAMAP" id="MF_01894">
    <property type="entry name" value="Smc_prok"/>
    <property type="match status" value="1"/>
</dbReference>
<dbReference type="Pfam" id="PF02463">
    <property type="entry name" value="SMC_N"/>
    <property type="match status" value="1"/>
</dbReference>
<evidence type="ECO:0000256" key="7">
    <source>
        <dbReference type="HAMAP-Rule" id="MF_01894"/>
    </source>
</evidence>
<protein>
    <recommendedName>
        <fullName evidence="7">Chromosome partition protein Smc</fullName>
    </recommendedName>
</protein>
<comment type="similarity">
    <text evidence="7">Belongs to the SMC family.</text>
</comment>
<comment type="caution">
    <text evidence="10">The sequence shown here is derived from an EMBL/GenBank/DDBJ whole genome shotgun (WGS) entry which is preliminary data.</text>
</comment>
<organism evidence="10 11">
    <name type="scientific">Oceanibaculum pacificum</name>
    <dbReference type="NCBI Taxonomy" id="580166"/>
    <lineage>
        <taxon>Bacteria</taxon>
        <taxon>Pseudomonadati</taxon>
        <taxon>Pseudomonadota</taxon>
        <taxon>Alphaproteobacteria</taxon>
        <taxon>Rhodospirillales</taxon>
        <taxon>Oceanibaculaceae</taxon>
        <taxon>Oceanibaculum</taxon>
    </lineage>
</organism>
<dbReference type="PANTHER" id="PTHR43977">
    <property type="entry name" value="STRUCTURAL MAINTENANCE OF CHROMOSOMES PROTEIN 3"/>
    <property type="match status" value="1"/>
</dbReference>
<evidence type="ECO:0000256" key="5">
    <source>
        <dbReference type="ARBA" id="ARBA00023054"/>
    </source>
</evidence>
<evidence type="ECO:0000256" key="6">
    <source>
        <dbReference type="ARBA" id="ARBA00023125"/>
    </source>
</evidence>
<feature type="coiled-coil region" evidence="7">
    <location>
        <begin position="237"/>
        <end position="271"/>
    </location>
</feature>
<dbReference type="InterPro" id="IPR024704">
    <property type="entry name" value="SMC"/>
</dbReference>
<dbReference type="NCBIfam" id="TIGR02168">
    <property type="entry name" value="SMC_prok_B"/>
    <property type="match status" value="1"/>
</dbReference>
<feature type="region of interest" description="Disordered" evidence="8">
    <location>
        <begin position="677"/>
        <end position="708"/>
    </location>
</feature>
<feature type="coiled-coil region" evidence="7">
    <location>
        <begin position="177"/>
        <end position="211"/>
    </location>
</feature>
<dbReference type="SMART" id="SM00968">
    <property type="entry name" value="SMC_hinge"/>
    <property type="match status" value="1"/>
</dbReference>
<dbReference type="GO" id="GO:0005694">
    <property type="term" value="C:chromosome"/>
    <property type="evidence" value="ECO:0007669"/>
    <property type="project" value="InterPro"/>
</dbReference>
<dbReference type="RefSeq" id="WP_067552166.1">
    <property type="nucleotide sequence ID" value="NZ_LPXN01000022.1"/>
</dbReference>
<dbReference type="GO" id="GO:0003677">
    <property type="term" value="F:DNA binding"/>
    <property type="evidence" value="ECO:0007669"/>
    <property type="project" value="UniProtKB-UniRule"/>
</dbReference>
<dbReference type="GO" id="GO:0005524">
    <property type="term" value="F:ATP binding"/>
    <property type="evidence" value="ECO:0007669"/>
    <property type="project" value="UniProtKB-UniRule"/>
</dbReference>
<feature type="compositionally biased region" description="Low complexity" evidence="8">
    <location>
        <begin position="691"/>
        <end position="704"/>
    </location>
</feature>
<keyword evidence="5 7" id="KW-0175">Coiled coil</keyword>
<dbReference type="SUPFAM" id="SSF75553">
    <property type="entry name" value="Smc hinge domain"/>
    <property type="match status" value="1"/>
</dbReference>
<comment type="domain">
    <text evidence="7">Contains large globular domains required for ATP hydrolysis at each terminus and a third globular domain forming a flexible hinge near the middle of the molecule. These domains are separated by coiled-coil structures.</text>
</comment>
<keyword evidence="11" id="KW-1185">Reference proteome</keyword>
<reference evidence="10 11" key="1">
    <citation type="submission" date="2015-12" db="EMBL/GenBank/DDBJ databases">
        <title>Genome sequence of Oceanibaculum pacificum MCCC 1A02656.</title>
        <authorList>
            <person name="Lu L."/>
            <person name="Lai Q."/>
            <person name="Shao Z."/>
            <person name="Qian P."/>
        </authorList>
    </citation>
    <scope>NUCLEOTIDE SEQUENCE [LARGE SCALE GENOMIC DNA]</scope>
    <source>
        <strain evidence="10 11">MCCC 1A02656</strain>
    </source>
</reference>
<dbReference type="FunFam" id="3.40.50.300:FF:000901">
    <property type="entry name" value="Chromosome partition protein Smc"/>
    <property type="match status" value="1"/>
</dbReference>
<dbReference type="GO" id="GO:0006260">
    <property type="term" value="P:DNA replication"/>
    <property type="evidence" value="ECO:0007669"/>
    <property type="project" value="UniProtKB-UniRule"/>
</dbReference>
<dbReference type="STRING" id="580166.AUP43_16295"/>
<dbReference type="GO" id="GO:0016887">
    <property type="term" value="F:ATP hydrolysis activity"/>
    <property type="evidence" value="ECO:0007669"/>
    <property type="project" value="InterPro"/>
</dbReference>
<comment type="subunit">
    <text evidence="7">Homodimer.</text>
</comment>
<evidence type="ECO:0000313" key="11">
    <source>
        <dbReference type="Proteomes" id="UP000076400"/>
    </source>
</evidence>
<dbReference type="InterPro" id="IPR036277">
    <property type="entry name" value="SMC_hinge_sf"/>
</dbReference>
<feature type="coiled-coil region" evidence="7">
    <location>
        <begin position="977"/>
        <end position="1018"/>
    </location>
</feature>
<dbReference type="InterPro" id="IPR011890">
    <property type="entry name" value="SMC_prok"/>
</dbReference>
<keyword evidence="3 7" id="KW-0547">Nucleotide-binding</keyword>
<dbReference type="OrthoDB" id="9808768at2"/>
<feature type="coiled-coil region" evidence="7">
    <location>
        <begin position="888"/>
        <end position="922"/>
    </location>
</feature>
<dbReference type="InterPro" id="IPR027417">
    <property type="entry name" value="P-loop_NTPase"/>
</dbReference>
<evidence type="ECO:0000256" key="1">
    <source>
        <dbReference type="ARBA" id="ARBA00004496"/>
    </source>
</evidence>
<evidence type="ECO:0000256" key="8">
    <source>
        <dbReference type="SAM" id="MobiDB-lite"/>
    </source>
</evidence>
<gene>
    <name evidence="7" type="primary">smc</name>
    <name evidence="10" type="ORF">AUP43_16295</name>
</gene>
<dbReference type="Proteomes" id="UP000076400">
    <property type="component" value="Unassembled WGS sequence"/>
</dbReference>
<comment type="subcellular location">
    <subcellularLocation>
        <location evidence="1 7">Cytoplasm</location>
    </subcellularLocation>
</comment>
<feature type="coiled-coil region" evidence="7">
    <location>
        <begin position="296"/>
        <end position="327"/>
    </location>
</feature>
<feature type="domain" description="SMC hinge" evidence="9">
    <location>
        <begin position="521"/>
        <end position="609"/>
    </location>
</feature>
<proteinExistence type="inferred from homology"/>
<dbReference type="GO" id="GO:0007059">
    <property type="term" value="P:chromosome segregation"/>
    <property type="evidence" value="ECO:0007669"/>
    <property type="project" value="UniProtKB-UniRule"/>
</dbReference>
<keyword evidence="6 7" id="KW-0238">DNA-binding</keyword>